<comment type="caution">
    <text evidence="1">The sequence shown here is derived from an EMBL/GenBank/DDBJ whole genome shotgun (WGS) entry which is preliminary data.</text>
</comment>
<dbReference type="SUPFAM" id="SSF160574">
    <property type="entry name" value="BT0923-like"/>
    <property type="match status" value="1"/>
</dbReference>
<dbReference type="EMBL" id="JAERSE020000002">
    <property type="protein sequence ID" value="MCA6067435.1"/>
    <property type="molecule type" value="Genomic_DNA"/>
</dbReference>
<protein>
    <submittedName>
        <fullName evidence="1">Uncharacterized protein</fullName>
    </submittedName>
</protein>
<dbReference type="Proteomes" id="UP000618240">
    <property type="component" value="Unassembled WGS sequence"/>
</dbReference>
<gene>
    <name evidence="1" type="ORF">JI747_009625</name>
</gene>
<keyword evidence="2" id="KW-1185">Reference proteome</keyword>
<evidence type="ECO:0000313" key="1">
    <source>
        <dbReference type="EMBL" id="MCA6067435.1"/>
    </source>
</evidence>
<evidence type="ECO:0000313" key="2">
    <source>
        <dbReference type="Proteomes" id="UP000618240"/>
    </source>
</evidence>
<organism evidence="1 2">
    <name type="scientific">Chryseobacterium tagetis</name>
    <dbReference type="NCBI Taxonomy" id="2801334"/>
    <lineage>
        <taxon>Bacteria</taxon>
        <taxon>Pseudomonadati</taxon>
        <taxon>Bacteroidota</taxon>
        <taxon>Flavobacteriia</taxon>
        <taxon>Flavobacteriales</taxon>
        <taxon>Weeksellaceae</taxon>
        <taxon>Chryseobacterium group</taxon>
        <taxon>Chryseobacterium</taxon>
    </lineage>
</organism>
<dbReference type="Gene3D" id="3.40.1420.30">
    <property type="match status" value="1"/>
</dbReference>
<accession>A0ABS8A0W6</accession>
<name>A0ABS8A0W6_9FLAO</name>
<sequence>MVNWNVINGNGGKFSSKEIRKNMLNHHQGNLVDSIEKKYNEYKVSLMNGLSLIFDADGKYRRTSM</sequence>
<proteinExistence type="predicted"/>
<reference evidence="1 2" key="1">
    <citation type="submission" date="2021-09" db="EMBL/GenBank/DDBJ databases">
        <title>Genome sequencing and assembly of Chryseobacterium sp. RG1.</title>
        <authorList>
            <person name="Chhetri G."/>
        </authorList>
    </citation>
    <scope>NUCLEOTIDE SEQUENCE [LARGE SCALE GENOMIC DNA]</scope>
    <source>
        <strain evidence="1 2">RG1</strain>
    </source>
</reference>